<keyword evidence="2" id="KW-1185">Reference proteome</keyword>
<accession>A0A0C2GP77</accession>
<dbReference type="OrthoDB" id="5906375at2759"/>
<gene>
    <name evidence="1" type="ORF">ANCDUO_06557</name>
</gene>
<evidence type="ECO:0000313" key="1">
    <source>
        <dbReference type="EMBL" id="KIH63145.1"/>
    </source>
</evidence>
<dbReference type="PANTHER" id="PTHR31362">
    <property type="entry name" value="GLYCOSYLTRANSFERASE STELLO1-RELATED"/>
    <property type="match status" value="1"/>
</dbReference>
<sequence length="117" mass="13186">MTWLPDREVLPSAHEMTQFLESWKCNETTIALCSLSLAKEFSKRRLWSEQDVTAIEVWINELEQLGENAKGQNCRPVGIDFASSIHKSSVGSDLETASEKIEAFRALDTWCSESAYG</sequence>
<dbReference type="Proteomes" id="UP000054047">
    <property type="component" value="Unassembled WGS sequence"/>
</dbReference>
<dbReference type="PANTHER" id="PTHR31362:SF0">
    <property type="entry name" value="EXOSTOSIN DOMAIN-CONTAINING PROTEIN-RELATED"/>
    <property type="match status" value="1"/>
</dbReference>
<dbReference type="InterPro" id="IPR005049">
    <property type="entry name" value="STL-like"/>
</dbReference>
<dbReference type="AlphaFoldDB" id="A0A0C2GP77"/>
<protein>
    <submittedName>
        <fullName evidence="1">Uncharacterized protein</fullName>
    </submittedName>
</protein>
<reference evidence="1 2" key="1">
    <citation type="submission" date="2013-12" db="EMBL/GenBank/DDBJ databases">
        <title>Draft genome of the parsitic nematode Ancylostoma duodenale.</title>
        <authorList>
            <person name="Mitreva M."/>
        </authorList>
    </citation>
    <scope>NUCLEOTIDE SEQUENCE [LARGE SCALE GENOMIC DNA]</scope>
    <source>
        <strain evidence="1 2">Zhejiang</strain>
    </source>
</reference>
<dbReference type="EMBL" id="KN728857">
    <property type="protein sequence ID" value="KIH63145.1"/>
    <property type="molecule type" value="Genomic_DNA"/>
</dbReference>
<proteinExistence type="predicted"/>
<evidence type="ECO:0000313" key="2">
    <source>
        <dbReference type="Proteomes" id="UP000054047"/>
    </source>
</evidence>
<organism evidence="1 2">
    <name type="scientific">Ancylostoma duodenale</name>
    <dbReference type="NCBI Taxonomy" id="51022"/>
    <lineage>
        <taxon>Eukaryota</taxon>
        <taxon>Metazoa</taxon>
        <taxon>Ecdysozoa</taxon>
        <taxon>Nematoda</taxon>
        <taxon>Chromadorea</taxon>
        <taxon>Rhabditida</taxon>
        <taxon>Rhabditina</taxon>
        <taxon>Rhabditomorpha</taxon>
        <taxon>Strongyloidea</taxon>
        <taxon>Ancylostomatidae</taxon>
        <taxon>Ancylostomatinae</taxon>
        <taxon>Ancylostoma</taxon>
    </lineage>
</organism>
<name>A0A0C2GP77_9BILA</name>
<dbReference type="Pfam" id="PF03385">
    <property type="entry name" value="STELLO"/>
    <property type="match status" value="1"/>
</dbReference>